<evidence type="ECO:0000313" key="4">
    <source>
        <dbReference type="EMBL" id="HIU41414.1"/>
    </source>
</evidence>
<dbReference type="SUPFAM" id="SSF54980">
    <property type="entry name" value="EF-G C-terminal domain-like"/>
    <property type="match status" value="1"/>
</dbReference>
<comment type="caution">
    <text evidence="4">The sequence shown here is derived from an EMBL/GenBank/DDBJ whole genome shotgun (WGS) entry which is preliminary data.</text>
</comment>
<proteinExistence type="inferred from homology"/>
<dbReference type="Gene3D" id="3.30.70.240">
    <property type="match status" value="1"/>
</dbReference>
<dbReference type="NCBIfam" id="TIGR00257">
    <property type="entry name" value="IMPACT_YIGZ"/>
    <property type="match status" value="1"/>
</dbReference>
<dbReference type="InterPro" id="IPR036956">
    <property type="entry name" value="Impact_N_sf"/>
</dbReference>
<dbReference type="InterPro" id="IPR035647">
    <property type="entry name" value="EFG_III/V"/>
</dbReference>
<dbReference type="GO" id="GO:0006446">
    <property type="term" value="P:regulation of translational initiation"/>
    <property type="evidence" value="ECO:0007669"/>
    <property type="project" value="TreeGrafter"/>
</dbReference>
<dbReference type="AlphaFoldDB" id="A0A9D1ISY7"/>
<sequence>MYQTIAAPAEDEFVQQKSRFLGAIVPVQTEEEALAFIEAKRKHYWDATHNVYAYIIRAKDGLPEIKRCSDDGEPQGTAGRPALEVLEREGLTDVALVCTRYFGGILLGAGGLVRAYAHTAKIAVDAAHRLHMAPCLDFTLALDYGSYGSVSYLLPQYKIETRESRFEDKVTLFLRIRADRMEAFSKALTELSNGKLSPEVTGELYADMP</sequence>
<reference evidence="4" key="2">
    <citation type="journal article" date="2021" name="PeerJ">
        <title>Extensive microbial diversity within the chicken gut microbiome revealed by metagenomics and culture.</title>
        <authorList>
            <person name="Gilroy R."/>
            <person name="Ravi A."/>
            <person name="Getino M."/>
            <person name="Pursley I."/>
            <person name="Horton D.L."/>
            <person name="Alikhan N.F."/>
            <person name="Baker D."/>
            <person name="Gharbi K."/>
            <person name="Hall N."/>
            <person name="Watson M."/>
            <person name="Adriaenssens E.M."/>
            <person name="Foster-Nyarko E."/>
            <person name="Jarju S."/>
            <person name="Secka A."/>
            <person name="Antonio M."/>
            <person name="Oren A."/>
            <person name="Chaudhuri R.R."/>
            <person name="La Ragione R."/>
            <person name="Hildebrand F."/>
            <person name="Pallen M.J."/>
        </authorList>
    </citation>
    <scope>NUCLEOTIDE SEQUENCE</scope>
    <source>
        <strain evidence="4">4509</strain>
    </source>
</reference>
<evidence type="ECO:0000313" key="5">
    <source>
        <dbReference type="Proteomes" id="UP000824082"/>
    </source>
</evidence>
<dbReference type="Pfam" id="PF09186">
    <property type="entry name" value="DUF1949"/>
    <property type="match status" value="1"/>
</dbReference>
<dbReference type="InterPro" id="IPR015796">
    <property type="entry name" value="Impact_YigZ-like"/>
</dbReference>
<evidence type="ECO:0000259" key="2">
    <source>
        <dbReference type="Pfam" id="PF01205"/>
    </source>
</evidence>
<dbReference type="SUPFAM" id="SSF54211">
    <property type="entry name" value="Ribosomal protein S5 domain 2-like"/>
    <property type="match status" value="1"/>
</dbReference>
<accession>A0A9D1ISY7</accession>
<dbReference type="Gene3D" id="3.30.230.30">
    <property type="entry name" value="Impact, N-terminal domain"/>
    <property type="match status" value="1"/>
</dbReference>
<dbReference type="Proteomes" id="UP000824082">
    <property type="component" value="Unassembled WGS sequence"/>
</dbReference>
<feature type="domain" description="Impact N-terminal" evidence="2">
    <location>
        <begin position="16"/>
        <end position="123"/>
    </location>
</feature>
<evidence type="ECO:0000256" key="1">
    <source>
        <dbReference type="ARBA" id="ARBA00007665"/>
    </source>
</evidence>
<dbReference type="GO" id="GO:0005737">
    <property type="term" value="C:cytoplasm"/>
    <property type="evidence" value="ECO:0007669"/>
    <property type="project" value="TreeGrafter"/>
</dbReference>
<dbReference type="Pfam" id="PF01205">
    <property type="entry name" value="Impact_N"/>
    <property type="match status" value="1"/>
</dbReference>
<protein>
    <submittedName>
        <fullName evidence="4">YigZ family protein</fullName>
    </submittedName>
</protein>
<feature type="domain" description="UPF0029" evidence="3">
    <location>
        <begin position="140"/>
        <end position="195"/>
    </location>
</feature>
<dbReference type="InterPro" id="IPR023582">
    <property type="entry name" value="Impact"/>
</dbReference>
<dbReference type="InterPro" id="IPR015269">
    <property type="entry name" value="UPF0029_Impact_C"/>
</dbReference>
<dbReference type="InterPro" id="IPR001498">
    <property type="entry name" value="Impact_N"/>
</dbReference>
<evidence type="ECO:0000259" key="3">
    <source>
        <dbReference type="Pfam" id="PF09186"/>
    </source>
</evidence>
<dbReference type="PANTHER" id="PTHR16301:SF20">
    <property type="entry name" value="IMPACT FAMILY MEMBER YIGZ"/>
    <property type="match status" value="1"/>
</dbReference>
<dbReference type="EMBL" id="DVMX01000045">
    <property type="protein sequence ID" value="HIU41414.1"/>
    <property type="molecule type" value="Genomic_DNA"/>
</dbReference>
<gene>
    <name evidence="4" type="ORF">IAD19_02555</name>
</gene>
<reference evidence="4" key="1">
    <citation type="submission" date="2020-10" db="EMBL/GenBank/DDBJ databases">
        <authorList>
            <person name="Gilroy R."/>
        </authorList>
    </citation>
    <scope>NUCLEOTIDE SEQUENCE</scope>
    <source>
        <strain evidence="4">4509</strain>
    </source>
</reference>
<name>A0A9D1ISY7_9FIRM</name>
<dbReference type="InterPro" id="IPR020568">
    <property type="entry name" value="Ribosomal_Su5_D2-typ_SF"/>
</dbReference>
<dbReference type="PANTHER" id="PTHR16301">
    <property type="entry name" value="IMPACT-RELATED"/>
    <property type="match status" value="1"/>
</dbReference>
<comment type="similarity">
    <text evidence="1">Belongs to the IMPACT family.</text>
</comment>
<organism evidence="4 5">
    <name type="scientific">Candidatus Egerieicola faecale</name>
    <dbReference type="NCBI Taxonomy" id="2840774"/>
    <lineage>
        <taxon>Bacteria</taxon>
        <taxon>Bacillati</taxon>
        <taxon>Bacillota</taxon>
        <taxon>Clostridia</taxon>
        <taxon>Eubacteriales</taxon>
        <taxon>Oscillospiraceae</taxon>
        <taxon>Oscillospiraceae incertae sedis</taxon>
        <taxon>Candidatus Egerieicola</taxon>
    </lineage>
</organism>